<accession>A0ABX0K288</accession>
<comment type="caution">
    <text evidence="2">The sequence shown here is derived from an EMBL/GenBank/DDBJ whole genome shotgun (WGS) entry which is preliminary data.</text>
</comment>
<keyword evidence="1" id="KW-0175">Coiled coil</keyword>
<organism evidence="2 3">
    <name type="scientific">Acetobacter conturbans</name>
    <dbReference type="NCBI Taxonomy" id="1737472"/>
    <lineage>
        <taxon>Bacteria</taxon>
        <taxon>Pseudomonadati</taxon>
        <taxon>Pseudomonadota</taxon>
        <taxon>Alphaproteobacteria</taxon>
        <taxon>Acetobacterales</taxon>
        <taxon>Acetobacteraceae</taxon>
        <taxon>Acetobacter</taxon>
    </lineage>
</organism>
<protein>
    <submittedName>
        <fullName evidence="2">Uncharacterized protein</fullName>
    </submittedName>
</protein>
<keyword evidence="3" id="KW-1185">Reference proteome</keyword>
<feature type="coiled-coil region" evidence="1">
    <location>
        <begin position="45"/>
        <end position="72"/>
    </location>
</feature>
<evidence type="ECO:0000256" key="1">
    <source>
        <dbReference type="SAM" id="Coils"/>
    </source>
</evidence>
<sequence>MRNWLIGGGIAICTLTGGAFYVTHHTGPAATAATPTTVVVKPEGSDLLEREAAAYKKDIGNMENQLKAAGAE</sequence>
<reference evidence="2 3" key="1">
    <citation type="journal article" date="2020" name="Int. J. Syst. Evol. Microbiol.">
        <title>Novel acetic acid bacteria from cider fermentations: Acetobacter conturbans sp. nov. and Acetobacter fallax sp. nov.</title>
        <authorList>
            <person name="Sombolestani A.S."/>
            <person name="Cleenwerck I."/>
            <person name="Cnockaert M."/>
            <person name="Borremans W."/>
            <person name="Wieme A.D."/>
            <person name="De Vuyst L."/>
            <person name="Vandamme P."/>
        </authorList>
    </citation>
    <scope>NUCLEOTIDE SEQUENCE [LARGE SCALE GENOMIC DNA]</scope>
    <source>
        <strain evidence="2 3">LMG 1627</strain>
    </source>
</reference>
<dbReference type="EMBL" id="WOSY01000020">
    <property type="protein sequence ID" value="NHN89852.1"/>
    <property type="molecule type" value="Genomic_DNA"/>
</dbReference>
<evidence type="ECO:0000313" key="2">
    <source>
        <dbReference type="EMBL" id="NHN89852.1"/>
    </source>
</evidence>
<name>A0ABX0K288_9PROT</name>
<dbReference type="Proteomes" id="UP000631653">
    <property type="component" value="Unassembled WGS sequence"/>
</dbReference>
<gene>
    <name evidence="2" type="ORF">GOB81_14690</name>
</gene>
<proteinExistence type="predicted"/>
<evidence type="ECO:0000313" key="3">
    <source>
        <dbReference type="Proteomes" id="UP000631653"/>
    </source>
</evidence>
<dbReference type="RefSeq" id="WP_173571152.1">
    <property type="nucleotide sequence ID" value="NZ_WOSY01000020.1"/>
</dbReference>